<reference evidence="3" key="3">
    <citation type="submission" date="2024-02" db="EMBL/GenBank/DDBJ databases">
        <title>Comparative genomics of Cryptococcus and Kwoniella reveals pathogenesis evolution and contrasting modes of karyotype evolution via chromosome fusion or intercentromeric recombination.</title>
        <authorList>
            <person name="Coelho M.A."/>
            <person name="David-Palma M."/>
            <person name="Shea T."/>
            <person name="Bowers K."/>
            <person name="McGinley-Smith S."/>
            <person name="Mohammad A.W."/>
            <person name="Gnirke A."/>
            <person name="Yurkov A.M."/>
            <person name="Nowrousian M."/>
            <person name="Sun S."/>
            <person name="Cuomo C.A."/>
            <person name="Heitman J."/>
        </authorList>
    </citation>
    <scope>NUCLEOTIDE SEQUENCE</scope>
    <source>
        <strain evidence="3">CBS 10117</strain>
    </source>
</reference>
<dbReference type="KEGG" id="kdj:28964804"/>
<dbReference type="EMBL" id="CP144530">
    <property type="protein sequence ID" value="WWC58558.1"/>
    <property type="molecule type" value="Genomic_DNA"/>
</dbReference>
<dbReference type="EMBL" id="KI894027">
    <property type="protein sequence ID" value="OBR89280.1"/>
    <property type="molecule type" value="Genomic_DNA"/>
</dbReference>
<dbReference type="GeneID" id="28964804"/>
<dbReference type="RefSeq" id="XP_018267122.1">
    <property type="nucleotide sequence ID" value="XM_018404468.1"/>
</dbReference>
<feature type="region of interest" description="Disordered" evidence="1">
    <location>
        <begin position="76"/>
        <end position="102"/>
    </location>
</feature>
<evidence type="ECO:0000313" key="4">
    <source>
        <dbReference type="Proteomes" id="UP000078595"/>
    </source>
</evidence>
<dbReference type="VEuPathDB" id="FungiDB:I303_01105"/>
<organism evidence="2">
    <name type="scientific">Kwoniella dejecticola CBS 10117</name>
    <dbReference type="NCBI Taxonomy" id="1296121"/>
    <lineage>
        <taxon>Eukaryota</taxon>
        <taxon>Fungi</taxon>
        <taxon>Dikarya</taxon>
        <taxon>Basidiomycota</taxon>
        <taxon>Agaricomycotina</taxon>
        <taxon>Tremellomycetes</taxon>
        <taxon>Tremellales</taxon>
        <taxon>Cryptococcaceae</taxon>
        <taxon>Kwoniella</taxon>
    </lineage>
</organism>
<reference evidence="2" key="1">
    <citation type="submission" date="2013-07" db="EMBL/GenBank/DDBJ databases">
        <title>The Genome Sequence of Cryptococcus dejecticola CBS10117.</title>
        <authorList>
            <consortium name="The Broad Institute Genome Sequencing Platform"/>
            <person name="Cuomo C."/>
            <person name="Litvintseva A."/>
            <person name="Chen Y."/>
            <person name="Heitman J."/>
            <person name="Sun S."/>
            <person name="Springer D."/>
            <person name="Dromer F."/>
            <person name="Young S.K."/>
            <person name="Zeng Q."/>
            <person name="Gargeya S."/>
            <person name="Fitzgerald M."/>
            <person name="Abouelleil A."/>
            <person name="Alvarado L."/>
            <person name="Berlin A.M."/>
            <person name="Chapman S.B."/>
            <person name="Dewar J."/>
            <person name="Goldberg J."/>
            <person name="Griggs A."/>
            <person name="Gujja S."/>
            <person name="Hansen M."/>
            <person name="Howarth C."/>
            <person name="Imamovic A."/>
            <person name="Larimer J."/>
            <person name="McCowan C."/>
            <person name="Murphy C."/>
            <person name="Pearson M."/>
            <person name="Priest M."/>
            <person name="Roberts A."/>
            <person name="Saif S."/>
            <person name="Shea T."/>
            <person name="Sykes S."/>
            <person name="Wortman J."/>
            <person name="Nusbaum C."/>
            <person name="Birren B."/>
        </authorList>
    </citation>
    <scope>NUCLEOTIDE SEQUENCE [LARGE SCALE GENOMIC DNA]</scope>
    <source>
        <strain evidence="2">CBS 10117</strain>
    </source>
</reference>
<protein>
    <submittedName>
        <fullName evidence="2">Uncharacterized protein</fullName>
    </submittedName>
</protein>
<sequence>MPICVINISDQIETRQVEIVPEEQYTAKALCRIIYWLFDCGVQYISVSATETDAVVIVDWANEEWSTMCDVHSVGDEHARGRKDPTEPAKTAADDSEKPNAGATLTVNKDIFDIDEDATEEQVCMLP</sequence>
<dbReference type="Proteomes" id="UP000078595">
    <property type="component" value="Chromosome 1"/>
</dbReference>
<accession>A0A1A6AGS7</accession>
<keyword evidence="4" id="KW-1185">Reference proteome</keyword>
<evidence type="ECO:0000256" key="1">
    <source>
        <dbReference type="SAM" id="MobiDB-lite"/>
    </source>
</evidence>
<reference evidence="3" key="2">
    <citation type="submission" date="2013-07" db="EMBL/GenBank/DDBJ databases">
        <authorList>
            <consortium name="The Broad Institute Genome Sequencing Platform"/>
            <person name="Cuomo C."/>
            <person name="Litvintseva A."/>
            <person name="Chen Y."/>
            <person name="Heitman J."/>
            <person name="Sun S."/>
            <person name="Springer D."/>
            <person name="Dromer F."/>
            <person name="Young S.K."/>
            <person name="Zeng Q."/>
            <person name="Gargeya S."/>
            <person name="Fitzgerald M."/>
            <person name="Abouelleil A."/>
            <person name="Alvarado L."/>
            <person name="Berlin A.M."/>
            <person name="Chapman S.B."/>
            <person name="Dewar J."/>
            <person name="Goldberg J."/>
            <person name="Griggs A."/>
            <person name="Gujja S."/>
            <person name="Hansen M."/>
            <person name="Howarth C."/>
            <person name="Imamovic A."/>
            <person name="Larimer J."/>
            <person name="McCowan C."/>
            <person name="Murphy C."/>
            <person name="Pearson M."/>
            <person name="Priest M."/>
            <person name="Roberts A."/>
            <person name="Saif S."/>
            <person name="Shea T."/>
            <person name="Sykes S."/>
            <person name="Wortman J."/>
            <person name="Nusbaum C."/>
            <person name="Birren B."/>
        </authorList>
    </citation>
    <scope>NUCLEOTIDE SEQUENCE</scope>
    <source>
        <strain evidence="3">CBS 10117</strain>
    </source>
</reference>
<evidence type="ECO:0000313" key="2">
    <source>
        <dbReference type="EMBL" id="OBR89280.1"/>
    </source>
</evidence>
<name>A0A1A6AGS7_9TREE</name>
<dbReference type="AlphaFoldDB" id="A0A1A6AGS7"/>
<gene>
    <name evidence="2" type="ORF">I303_01105</name>
    <name evidence="3" type="ORF">I303_101101</name>
</gene>
<feature type="compositionally biased region" description="Basic and acidic residues" evidence="1">
    <location>
        <begin position="76"/>
        <end position="98"/>
    </location>
</feature>
<proteinExistence type="predicted"/>
<evidence type="ECO:0000313" key="3">
    <source>
        <dbReference type="EMBL" id="WWC58558.1"/>
    </source>
</evidence>